<evidence type="ECO:0000256" key="1">
    <source>
        <dbReference type="SAM" id="MobiDB-lite"/>
    </source>
</evidence>
<feature type="compositionally biased region" description="Basic residues" evidence="1">
    <location>
        <begin position="71"/>
        <end position="85"/>
    </location>
</feature>
<organism evidence="2 3">
    <name type="scientific">Lottia gigantea</name>
    <name type="common">Giant owl limpet</name>
    <dbReference type="NCBI Taxonomy" id="225164"/>
    <lineage>
        <taxon>Eukaryota</taxon>
        <taxon>Metazoa</taxon>
        <taxon>Spiralia</taxon>
        <taxon>Lophotrochozoa</taxon>
        <taxon>Mollusca</taxon>
        <taxon>Gastropoda</taxon>
        <taxon>Patellogastropoda</taxon>
        <taxon>Lottioidea</taxon>
        <taxon>Lottiidae</taxon>
        <taxon>Lottia</taxon>
    </lineage>
</organism>
<feature type="compositionally biased region" description="Polar residues" evidence="1">
    <location>
        <begin position="45"/>
        <end position="57"/>
    </location>
</feature>
<feature type="compositionally biased region" description="Polar residues" evidence="1">
    <location>
        <begin position="250"/>
        <end position="277"/>
    </location>
</feature>
<evidence type="ECO:0000313" key="2">
    <source>
        <dbReference type="EMBL" id="ESO99147.1"/>
    </source>
</evidence>
<dbReference type="Proteomes" id="UP000030746">
    <property type="component" value="Unassembled WGS sequence"/>
</dbReference>
<reference evidence="2 3" key="1">
    <citation type="journal article" date="2013" name="Nature">
        <title>Insights into bilaterian evolution from three spiralian genomes.</title>
        <authorList>
            <person name="Simakov O."/>
            <person name="Marletaz F."/>
            <person name="Cho S.J."/>
            <person name="Edsinger-Gonzales E."/>
            <person name="Havlak P."/>
            <person name="Hellsten U."/>
            <person name="Kuo D.H."/>
            <person name="Larsson T."/>
            <person name="Lv J."/>
            <person name="Arendt D."/>
            <person name="Savage R."/>
            <person name="Osoegawa K."/>
            <person name="de Jong P."/>
            <person name="Grimwood J."/>
            <person name="Chapman J.A."/>
            <person name="Shapiro H."/>
            <person name="Aerts A."/>
            <person name="Otillar R.P."/>
            <person name="Terry A.Y."/>
            <person name="Boore J.L."/>
            <person name="Grigoriev I.V."/>
            <person name="Lindberg D.R."/>
            <person name="Seaver E.C."/>
            <person name="Weisblat D.A."/>
            <person name="Putnam N.H."/>
            <person name="Rokhsar D.S."/>
        </authorList>
    </citation>
    <scope>NUCLEOTIDE SEQUENCE [LARGE SCALE GENOMIC DNA]</scope>
</reference>
<dbReference type="RefSeq" id="XP_009050163.1">
    <property type="nucleotide sequence ID" value="XM_009051915.1"/>
</dbReference>
<dbReference type="GeneID" id="20250884"/>
<accession>V4APL8</accession>
<feature type="region of interest" description="Disordered" evidence="1">
    <location>
        <begin position="30"/>
        <end position="85"/>
    </location>
</feature>
<dbReference type="OMA" id="CDVIADH"/>
<dbReference type="EMBL" id="KB201110">
    <property type="protein sequence ID" value="ESO99147.1"/>
    <property type="molecule type" value="Genomic_DNA"/>
</dbReference>
<feature type="region of interest" description="Disordered" evidence="1">
    <location>
        <begin position="227"/>
        <end position="299"/>
    </location>
</feature>
<protein>
    <submittedName>
        <fullName evidence="2">Uncharacterized protein</fullName>
    </submittedName>
</protein>
<name>V4APL8_LOTGI</name>
<proteinExistence type="predicted"/>
<feature type="compositionally biased region" description="Basic and acidic residues" evidence="1">
    <location>
        <begin position="227"/>
        <end position="236"/>
    </location>
</feature>
<sequence>MSGKIANYLSLLAKYLGRVKFQHETVFHSKNKEEENKDEADKIKTNSSGTKTYQQSLPHVLSNYGLDNNRQKKKKSAKVRKERRTKRRTEFLEDEERDKEREKLKEEKYLSVVDDLHKLKNYYYREYRDLLTEKIIRQRLEIKDKSEAMLASARQKEQEEREANKSKARMTKHKLVHNEDFLKNVEITETARIVNLQTKLQKEGKLKSQSDIDEFWRNIKNPNANEKYFDKNRGETPDSVFGGKIATANRPLSQINESSESSRPTTRGENWAVTQQYKHQHKGPGNRQKNNSSAAKQAMDKRFASVDMPPLHCFTMDLSEKPPDPEMINKRVQLKAIEKQRKKFMGKLHKMHQLAMANNALASRFSVVQSLNPPQILSGQTAQSTSDP</sequence>
<keyword evidence="3" id="KW-1185">Reference proteome</keyword>
<evidence type="ECO:0000313" key="3">
    <source>
        <dbReference type="Proteomes" id="UP000030746"/>
    </source>
</evidence>
<feature type="compositionally biased region" description="Basic and acidic residues" evidence="1">
    <location>
        <begin position="30"/>
        <end position="44"/>
    </location>
</feature>
<dbReference type="CTD" id="20250884"/>
<dbReference type="KEGG" id="lgi:LOTGIDRAFT_238838"/>
<dbReference type="OrthoDB" id="6131651at2759"/>
<dbReference type="HOGENOM" id="CLU_712286_0_0_1"/>
<gene>
    <name evidence="2" type="ORF">LOTGIDRAFT_238838</name>
</gene>
<dbReference type="AlphaFoldDB" id="V4APL8"/>